<keyword evidence="4" id="KW-1185">Reference proteome</keyword>
<evidence type="ECO:0000256" key="1">
    <source>
        <dbReference type="SAM" id="MobiDB-lite"/>
    </source>
</evidence>
<evidence type="ECO:0000313" key="3">
    <source>
        <dbReference type="EMBL" id="RDK02026.1"/>
    </source>
</evidence>
<dbReference type="AlphaFoldDB" id="A0A370N8U0"/>
<name>A0A370N8U0_9BURK</name>
<dbReference type="InterPro" id="IPR018968">
    <property type="entry name" value="Phasin"/>
</dbReference>
<evidence type="ECO:0000313" key="4">
    <source>
        <dbReference type="Proteomes" id="UP000254875"/>
    </source>
</evidence>
<accession>A0A370N8U0</accession>
<dbReference type="Pfam" id="PF09361">
    <property type="entry name" value="Phasin_2"/>
    <property type="match status" value="1"/>
</dbReference>
<feature type="region of interest" description="Disordered" evidence="1">
    <location>
        <begin position="171"/>
        <end position="190"/>
    </location>
</feature>
<reference evidence="4" key="1">
    <citation type="submission" date="2018-05" db="EMBL/GenBank/DDBJ databases">
        <authorList>
            <person name="Feng T."/>
        </authorList>
    </citation>
    <scope>NUCLEOTIDE SEQUENCE [LARGE SCALE GENOMIC DNA]</scope>
    <source>
        <strain evidence="4">S27</strain>
    </source>
</reference>
<organism evidence="3 4">
    <name type="scientific">Paraburkholderia lacunae</name>
    <dbReference type="NCBI Taxonomy" id="2211104"/>
    <lineage>
        <taxon>Bacteria</taxon>
        <taxon>Pseudomonadati</taxon>
        <taxon>Pseudomonadota</taxon>
        <taxon>Betaproteobacteria</taxon>
        <taxon>Burkholderiales</taxon>
        <taxon>Burkholderiaceae</taxon>
        <taxon>Paraburkholderia</taxon>
    </lineage>
</organism>
<dbReference type="NCBIfam" id="TIGR01841">
    <property type="entry name" value="phasin"/>
    <property type="match status" value="1"/>
</dbReference>
<dbReference type="RefSeq" id="WP_115101527.1">
    <property type="nucleotide sequence ID" value="NZ_QHKS01000008.1"/>
</dbReference>
<dbReference type="Proteomes" id="UP000254875">
    <property type="component" value="Unassembled WGS sequence"/>
</dbReference>
<evidence type="ECO:0000259" key="2">
    <source>
        <dbReference type="Pfam" id="PF09361"/>
    </source>
</evidence>
<sequence length="190" mass="20627">MSEFQGQVFAAQQANLHFCFGVASKMLEGGESLIRLNLDAAKSTLSDWHQRVQDGLTKTDGENASYLQNAVALPPTEKVLKYERQIAEIASTTQTQLAEVIDTQYQEISREFQRFVEKVTQNAPVSSEAAIAFLKQIISLANIAHDSVRKAAKQTVDFAQSSVNAATATATEIAEPADDEVEGAAKAAKH</sequence>
<dbReference type="OrthoDB" id="5298576at2"/>
<proteinExistence type="predicted"/>
<comment type="caution">
    <text evidence="3">The sequence shown here is derived from an EMBL/GenBank/DDBJ whole genome shotgun (WGS) entry which is preliminary data.</text>
</comment>
<dbReference type="InterPro" id="IPR010127">
    <property type="entry name" value="Phasin_subfam-1"/>
</dbReference>
<protein>
    <submittedName>
        <fullName evidence="3">Phasin</fullName>
    </submittedName>
</protein>
<feature type="domain" description="Phasin" evidence="2">
    <location>
        <begin position="7"/>
        <end position="104"/>
    </location>
</feature>
<gene>
    <name evidence="3" type="ORF">DLM46_13820</name>
</gene>
<dbReference type="EMBL" id="QHKS01000008">
    <property type="protein sequence ID" value="RDK02026.1"/>
    <property type="molecule type" value="Genomic_DNA"/>
</dbReference>